<dbReference type="PANTHER" id="PTHR31891:SF1">
    <property type="entry name" value="FORMAMIDASE C869.04-RELATED"/>
    <property type="match status" value="1"/>
</dbReference>
<evidence type="ECO:0000313" key="3">
    <source>
        <dbReference type="Proteomes" id="UP000269542"/>
    </source>
</evidence>
<dbReference type="SUPFAM" id="SSF141130">
    <property type="entry name" value="Acetamidase/Formamidase-like"/>
    <property type="match status" value="1"/>
</dbReference>
<dbReference type="Gene3D" id="2.60.120.580">
    <property type="entry name" value="Acetamidase/Formamidase-like domains"/>
    <property type="match status" value="1"/>
</dbReference>
<protein>
    <submittedName>
        <fullName evidence="2">Formamidase</fullName>
        <ecNumber evidence="2">3.5.1.49</ecNumber>
    </submittedName>
</protein>
<dbReference type="KEGG" id="tbw:NCTC13354_01022"/>
<sequence>MTTHFLSKADGTDGFHADREPKLRIAPGTGEKITFETDDEAYAQMHEFKSMDKVTATLNPLTGPVYVEGAEPGDVLAVHIHDIQFPSEVGWSVFLPGAGALAAQMGDEMYTRKIPVVDGQVHVTENMSVPAAPMIGCIGVAAADVTMSTVMPSYPTGGNMDLTDAAPGSTVYLPIQVEGALLYIGDLHAVMSRGESSFVAIEAAGEATVSVDLIKAPGEDNSLSRLRAPRVETADEIVAVGLGDPVQDSIVMAYESLFDVLTTDKGLSKEDAYTLMSAVAHTELGGPTGSKDPDPLHPFRAIGAVTLARIEKKYLG</sequence>
<dbReference type="Gene3D" id="3.10.28.20">
    <property type="entry name" value="Acetamidase/Formamidase-like domains"/>
    <property type="match status" value="1"/>
</dbReference>
<dbReference type="PANTHER" id="PTHR31891">
    <property type="entry name" value="FORMAMIDASE C869.04-RELATED"/>
    <property type="match status" value="1"/>
</dbReference>
<dbReference type="EC" id="3.5.1.49" evidence="2"/>
<feature type="compositionally biased region" description="Basic and acidic residues" evidence="1">
    <location>
        <begin position="10"/>
        <end position="20"/>
    </location>
</feature>
<keyword evidence="2" id="KW-0378">Hydrolase</keyword>
<proteinExistence type="predicted"/>
<dbReference type="Gene3D" id="2.40.10.120">
    <property type="match status" value="1"/>
</dbReference>
<evidence type="ECO:0000256" key="1">
    <source>
        <dbReference type="SAM" id="MobiDB-lite"/>
    </source>
</evidence>
<dbReference type="AlphaFoldDB" id="A0A448PEI6"/>
<organism evidence="2 3">
    <name type="scientific">Trueperella bialowiezensis</name>
    <dbReference type="NCBI Taxonomy" id="312285"/>
    <lineage>
        <taxon>Bacteria</taxon>
        <taxon>Bacillati</taxon>
        <taxon>Actinomycetota</taxon>
        <taxon>Actinomycetes</taxon>
        <taxon>Actinomycetales</taxon>
        <taxon>Actinomycetaceae</taxon>
        <taxon>Trueperella</taxon>
    </lineage>
</organism>
<gene>
    <name evidence="2" type="primary">fmdA</name>
    <name evidence="2" type="ORF">NCTC13354_01022</name>
</gene>
<keyword evidence="3" id="KW-1185">Reference proteome</keyword>
<dbReference type="Proteomes" id="UP000269542">
    <property type="component" value="Chromosome"/>
</dbReference>
<accession>A0A448PEI6</accession>
<name>A0A448PEI6_9ACTO</name>
<evidence type="ECO:0000313" key="2">
    <source>
        <dbReference type="EMBL" id="VEI13310.1"/>
    </source>
</evidence>
<feature type="region of interest" description="Disordered" evidence="1">
    <location>
        <begin position="1"/>
        <end position="20"/>
    </location>
</feature>
<dbReference type="Pfam" id="PF03069">
    <property type="entry name" value="FmdA_AmdA"/>
    <property type="match status" value="1"/>
</dbReference>
<dbReference type="EMBL" id="LR134476">
    <property type="protein sequence ID" value="VEI13310.1"/>
    <property type="molecule type" value="Genomic_DNA"/>
</dbReference>
<dbReference type="GO" id="GO:0004328">
    <property type="term" value="F:formamidase activity"/>
    <property type="evidence" value="ECO:0007669"/>
    <property type="project" value="UniProtKB-EC"/>
</dbReference>
<dbReference type="OrthoDB" id="9785236at2"/>
<dbReference type="InterPro" id="IPR004304">
    <property type="entry name" value="FmdA_AmdA"/>
</dbReference>
<reference evidence="2 3" key="1">
    <citation type="submission" date="2018-12" db="EMBL/GenBank/DDBJ databases">
        <authorList>
            <consortium name="Pathogen Informatics"/>
        </authorList>
    </citation>
    <scope>NUCLEOTIDE SEQUENCE [LARGE SCALE GENOMIC DNA]</scope>
    <source>
        <strain evidence="2 3">NCTC13354</strain>
    </source>
</reference>